<name>A0AAD2G3G7_9STRA</name>
<keyword evidence="2" id="KW-1185">Reference proteome</keyword>
<proteinExistence type="predicted"/>
<evidence type="ECO:0000313" key="2">
    <source>
        <dbReference type="Proteomes" id="UP001295423"/>
    </source>
</evidence>
<comment type="caution">
    <text evidence="1">The sequence shown here is derived from an EMBL/GenBank/DDBJ whole genome shotgun (WGS) entry which is preliminary data.</text>
</comment>
<dbReference type="Proteomes" id="UP001295423">
    <property type="component" value="Unassembled WGS sequence"/>
</dbReference>
<gene>
    <name evidence="1" type="ORF">CYCCA115_LOCUS18932</name>
</gene>
<protein>
    <submittedName>
        <fullName evidence="1">Uncharacterized protein</fullName>
    </submittedName>
</protein>
<accession>A0AAD2G3G7</accession>
<organism evidence="1 2">
    <name type="scientific">Cylindrotheca closterium</name>
    <dbReference type="NCBI Taxonomy" id="2856"/>
    <lineage>
        <taxon>Eukaryota</taxon>
        <taxon>Sar</taxon>
        <taxon>Stramenopiles</taxon>
        <taxon>Ochrophyta</taxon>
        <taxon>Bacillariophyta</taxon>
        <taxon>Bacillariophyceae</taxon>
        <taxon>Bacillariophycidae</taxon>
        <taxon>Bacillariales</taxon>
        <taxon>Bacillariaceae</taxon>
        <taxon>Cylindrotheca</taxon>
    </lineage>
</organism>
<evidence type="ECO:0000313" key="1">
    <source>
        <dbReference type="EMBL" id="CAJ1960875.1"/>
    </source>
</evidence>
<dbReference type="EMBL" id="CAKOGP040002077">
    <property type="protein sequence ID" value="CAJ1960875.1"/>
    <property type="molecule type" value="Genomic_DNA"/>
</dbReference>
<dbReference type="AlphaFoldDB" id="A0AAD2G3G7"/>
<reference evidence="1" key="1">
    <citation type="submission" date="2023-08" db="EMBL/GenBank/DDBJ databases">
        <authorList>
            <person name="Audoor S."/>
            <person name="Bilcke G."/>
        </authorList>
    </citation>
    <scope>NUCLEOTIDE SEQUENCE</scope>
</reference>
<sequence>MQSVHDSKSGQQTSKIEITSTGLSLVTNTYSTLNSLNQQAYKHKGRRIQNGLDGNVGIVRQDYETTKVDDEFLSAT</sequence>